<organism evidence="5 6">
    <name type="scientific">Loktanella fryxellensis</name>
    <dbReference type="NCBI Taxonomy" id="245187"/>
    <lineage>
        <taxon>Bacteria</taxon>
        <taxon>Pseudomonadati</taxon>
        <taxon>Pseudomonadota</taxon>
        <taxon>Alphaproteobacteria</taxon>
        <taxon>Rhodobacterales</taxon>
        <taxon>Roseobacteraceae</taxon>
        <taxon>Loktanella</taxon>
    </lineage>
</organism>
<comment type="subcellular location">
    <subcellularLocation>
        <location evidence="1">Secreted</location>
    </subcellularLocation>
</comment>
<reference evidence="5 6" key="1">
    <citation type="submission" date="2016-10" db="EMBL/GenBank/DDBJ databases">
        <authorList>
            <person name="de Groot N.N."/>
        </authorList>
    </citation>
    <scope>NUCLEOTIDE SEQUENCE [LARGE SCALE GENOMIC DNA]</scope>
    <source>
        <strain evidence="5 6">DSM 16213</strain>
    </source>
</reference>
<dbReference type="GO" id="GO:0005509">
    <property type="term" value="F:calcium ion binding"/>
    <property type="evidence" value="ECO:0007669"/>
    <property type="project" value="InterPro"/>
</dbReference>
<evidence type="ECO:0008006" key="7">
    <source>
        <dbReference type="Google" id="ProtNLM"/>
    </source>
</evidence>
<dbReference type="Pfam" id="PF00353">
    <property type="entry name" value="HemolysinCabind"/>
    <property type="match status" value="3"/>
</dbReference>
<feature type="signal peptide" evidence="4">
    <location>
        <begin position="1"/>
        <end position="19"/>
    </location>
</feature>
<dbReference type="InterPro" id="IPR018511">
    <property type="entry name" value="Hemolysin-typ_Ca-bd_CS"/>
</dbReference>
<dbReference type="InterPro" id="IPR001343">
    <property type="entry name" value="Hemolysn_Ca-bd"/>
</dbReference>
<dbReference type="PANTHER" id="PTHR38340">
    <property type="entry name" value="S-LAYER PROTEIN"/>
    <property type="match status" value="1"/>
</dbReference>
<dbReference type="STRING" id="245187.SAMN04488003_11021"/>
<dbReference type="EMBL" id="FOCI01000010">
    <property type="protein sequence ID" value="SEN15435.1"/>
    <property type="molecule type" value="Genomic_DNA"/>
</dbReference>
<sequence length="283" mass="29210">MELIVLPLLLGGLLAFAFAGGSDDDNDDDETVPDRPNQPDGPDGGLLTDGDDRYEGTAGIDIVQAGNGDNRLMGQDGNDVLSGNGGDDTIDGDAGDDVLDGGSGNDTLHGNNPRDAISDGNDSLLCGQGNDTLTDTGGNNRLDGGTGNDTLWATTERTTMTGGVQADTFNVSGDVNIITDFEPGRDTLDIQLSFDPAAQNGGPAPTTDDIDVTLEDDTLDDGTPVTYVRLSLADTAASGTQISNLDQVIELRGITSNQLADDFDVSLFTDDALTVAIDAALIR</sequence>
<keyword evidence="2" id="KW-0964">Secreted</keyword>
<evidence type="ECO:0000313" key="6">
    <source>
        <dbReference type="Proteomes" id="UP000199585"/>
    </source>
</evidence>
<dbReference type="GO" id="GO:0005576">
    <property type="term" value="C:extracellular region"/>
    <property type="evidence" value="ECO:0007669"/>
    <property type="project" value="UniProtKB-SubCell"/>
</dbReference>
<dbReference type="PRINTS" id="PR00313">
    <property type="entry name" value="CABNDNGRPT"/>
</dbReference>
<dbReference type="InterPro" id="IPR050557">
    <property type="entry name" value="RTX_toxin/Mannuronan_C5-epim"/>
</dbReference>
<dbReference type="PROSITE" id="PS00330">
    <property type="entry name" value="HEMOLYSIN_CALCIUM"/>
    <property type="match status" value="1"/>
</dbReference>
<evidence type="ECO:0000256" key="3">
    <source>
        <dbReference type="SAM" id="MobiDB-lite"/>
    </source>
</evidence>
<feature type="compositionally biased region" description="Polar residues" evidence="3">
    <location>
        <begin position="129"/>
        <end position="139"/>
    </location>
</feature>
<gene>
    <name evidence="5" type="ORF">SAMN04488003_11021</name>
</gene>
<feature type="compositionally biased region" description="Acidic residues" evidence="3">
    <location>
        <begin position="88"/>
        <end position="99"/>
    </location>
</feature>
<evidence type="ECO:0000313" key="5">
    <source>
        <dbReference type="EMBL" id="SEN15435.1"/>
    </source>
</evidence>
<keyword evidence="6" id="KW-1185">Reference proteome</keyword>
<accession>A0A1H8E7F5</accession>
<dbReference type="Gene3D" id="2.150.10.10">
    <property type="entry name" value="Serralysin-like metalloprotease, C-terminal"/>
    <property type="match status" value="2"/>
</dbReference>
<evidence type="ECO:0000256" key="2">
    <source>
        <dbReference type="ARBA" id="ARBA00022525"/>
    </source>
</evidence>
<protein>
    <recommendedName>
        <fullName evidence="7">Hemolysin-type calcium-binding repeat-containing protein</fullName>
    </recommendedName>
</protein>
<dbReference type="InterPro" id="IPR011049">
    <property type="entry name" value="Serralysin-like_metalloprot_C"/>
</dbReference>
<dbReference type="AlphaFoldDB" id="A0A1H8E7F5"/>
<keyword evidence="4" id="KW-0732">Signal</keyword>
<feature type="chain" id="PRO_5011645843" description="Hemolysin-type calcium-binding repeat-containing protein" evidence="4">
    <location>
        <begin position="20"/>
        <end position="283"/>
    </location>
</feature>
<dbReference type="SUPFAM" id="SSF51120">
    <property type="entry name" value="beta-Roll"/>
    <property type="match status" value="2"/>
</dbReference>
<name>A0A1H8E7F5_9RHOB</name>
<dbReference type="PANTHER" id="PTHR38340:SF1">
    <property type="entry name" value="S-LAYER PROTEIN"/>
    <property type="match status" value="1"/>
</dbReference>
<proteinExistence type="predicted"/>
<evidence type="ECO:0000256" key="1">
    <source>
        <dbReference type="ARBA" id="ARBA00004613"/>
    </source>
</evidence>
<evidence type="ECO:0000256" key="4">
    <source>
        <dbReference type="SAM" id="SignalP"/>
    </source>
</evidence>
<feature type="region of interest" description="Disordered" evidence="3">
    <location>
        <begin position="24"/>
        <end position="151"/>
    </location>
</feature>
<dbReference type="Proteomes" id="UP000199585">
    <property type="component" value="Unassembled WGS sequence"/>
</dbReference>